<dbReference type="AlphaFoldDB" id="A0A024FTM8"/>
<evidence type="ECO:0000313" key="1">
    <source>
        <dbReference type="EMBL" id="CCI10297.1"/>
    </source>
</evidence>
<accession>A0A024FTM8</accession>
<name>A0A024FTM8_9STRA</name>
<proteinExistence type="predicted"/>
<dbReference type="Proteomes" id="UP000053237">
    <property type="component" value="Unassembled WGS sequence"/>
</dbReference>
<dbReference type="InParanoid" id="A0A024FTM8"/>
<dbReference type="EMBL" id="CAIX01000204">
    <property type="protein sequence ID" value="CCI10297.1"/>
    <property type="molecule type" value="Genomic_DNA"/>
</dbReference>
<protein>
    <submittedName>
        <fullName evidence="1">Uncharacterized protein</fullName>
    </submittedName>
</protein>
<evidence type="ECO:0000313" key="2">
    <source>
        <dbReference type="Proteomes" id="UP000053237"/>
    </source>
</evidence>
<organism evidence="1 2">
    <name type="scientific">Albugo candida</name>
    <dbReference type="NCBI Taxonomy" id="65357"/>
    <lineage>
        <taxon>Eukaryota</taxon>
        <taxon>Sar</taxon>
        <taxon>Stramenopiles</taxon>
        <taxon>Oomycota</taxon>
        <taxon>Peronosporomycetes</taxon>
        <taxon>Albuginales</taxon>
        <taxon>Albuginaceae</taxon>
        <taxon>Albugo</taxon>
    </lineage>
</organism>
<comment type="caution">
    <text evidence="1">The sequence shown here is derived from an EMBL/GenBank/DDBJ whole genome shotgun (WGS) entry which is preliminary data.</text>
</comment>
<gene>
    <name evidence="1" type="ORF">BN9_091510</name>
</gene>
<keyword evidence="2" id="KW-1185">Reference proteome</keyword>
<sequence length="154" mass="17839">MWSLCTFSHLCAQHKQANKLRHTFASTLSWISMFESPHSKIYYEAFVIIVRRDDVLEDIKFSAAIESDNELASVVLLTILTTYSDSNRRRRNIPLFMWKRAAHLLATSRSHETLVPASTGNFLVRTSNIARFFMIYCTIELTLICLETCRTSFH</sequence>
<reference evidence="1 2" key="1">
    <citation type="submission" date="2012-05" db="EMBL/GenBank/DDBJ databases">
        <title>Recombination and specialization in a pathogen metapopulation.</title>
        <authorList>
            <person name="Gardiner A."/>
            <person name="Kemen E."/>
            <person name="Schultz-Larsen T."/>
            <person name="MacLean D."/>
            <person name="Van Oosterhout C."/>
            <person name="Jones J.D.G."/>
        </authorList>
    </citation>
    <scope>NUCLEOTIDE SEQUENCE [LARGE SCALE GENOMIC DNA]</scope>
    <source>
        <strain evidence="1 2">Ac Nc2</strain>
    </source>
</reference>